<comment type="similarity">
    <text evidence="2">Belongs to the bacterial solute-binding protein 5 family.</text>
</comment>
<feature type="domain" description="Solute-binding protein family 5" evidence="6">
    <location>
        <begin position="93"/>
        <end position="431"/>
    </location>
</feature>
<feature type="chain" id="PRO_5045975920" evidence="5">
    <location>
        <begin position="23"/>
        <end position="518"/>
    </location>
</feature>
<dbReference type="PROSITE" id="PS51257">
    <property type="entry name" value="PROKAR_LIPOPROTEIN"/>
    <property type="match status" value="1"/>
</dbReference>
<dbReference type="Gene3D" id="3.40.190.10">
    <property type="entry name" value="Periplasmic binding protein-like II"/>
    <property type="match status" value="1"/>
</dbReference>
<keyword evidence="4 5" id="KW-0732">Signal</keyword>
<keyword evidence="3" id="KW-0813">Transport</keyword>
<dbReference type="InterPro" id="IPR000914">
    <property type="entry name" value="SBP_5_dom"/>
</dbReference>
<dbReference type="InterPro" id="IPR030678">
    <property type="entry name" value="Peptide/Ni-bd"/>
</dbReference>
<name>A0ABY6TK69_9PAST</name>
<evidence type="ECO:0000259" key="6">
    <source>
        <dbReference type="Pfam" id="PF00496"/>
    </source>
</evidence>
<evidence type="ECO:0000256" key="4">
    <source>
        <dbReference type="ARBA" id="ARBA00022729"/>
    </source>
</evidence>
<evidence type="ECO:0000256" key="3">
    <source>
        <dbReference type="ARBA" id="ARBA00022448"/>
    </source>
</evidence>
<dbReference type="CDD" id="cd08504">
    <property type="entry name" value="PBP2_OppA"/>
    <property type="match status" value="1"/>
</dbReference>
<evidence type="ECO:0000313" key="8">
    <source>
        <dbReference type="Proteomes" id="UP000308167"/>
    </source>
</evidence>
<organism evidence="7 8">
    <name type="scientific">Actinobacillus porcinus</name>
    <dbReference type="NCBI Taxonomy" id="51048"/>
    <lineage>
        <taxon>Bacteria</taxon>
        <taxon>Pseudomonadati</taxon>
        <taxon>Pseudomonadota</taxon>
        <taxon>Gammaproteobacteria</taxon>
        <taxon>Pasteurellales</taxon>
        <taxon>Pasteurellaceae</taxon>
        <taxon>Actinobacillus</taxon>
    </lineage>
</organism>
<dbReference type="Gene3D" id="3.90.76.10">
    <property type="entry name" value="Dipeptide-binding Protein, Domain 1"/>
    <property type="match status" value="1"/>
</dbReference>
<dbReference type="PIRSF" id="PIRSF002741">
    <property type="entry name" value="MppA"/>
    <property type="match status" value="1"/>
</dbReference>
<dbReference type="Proteomes" id="UP000308167">
    <property type="component" value="Unassembled WGS sequence"/>
</dbReference>
<dbReference type="GO" id="GO:0008707">
    <property type="term" value="F:inositol hexakisphosphate 4-phosphatase activity"/>
    <property type="evidence" value="ECO:0007669"/>
    <property type="project" value="UniProtKB-EC"/>
</dbReference>
<dbReference type="InterPro" id="IPR039424">
    <property type="entry name" value="SBP_5"/>
</dbReference>
<dbReference type="Pfam" id="PF00496">
    <property type="entry name" value="SBP_bac_5"/>
    <property type="match status" value="1"/>
</dbReference>
<reference evidence="7 8" key="1">
    <citation type="submission" date="2019-05" db="EMBL/GenBank/DDBJ databases">
        <authorList>
            <consortium name="Pathogen Informatics"/>
        </authorList>
    </citation>
    <scope>NUCLEOTIDE SEQUENCE [LARGE SCALE GENOMIC DNA]</scope>
    <source>
        <strain evidence="7 8">NM319</strain>
    </source>
</reference>
<dbReference type="Gene3D" id="3.10.105.10">
    <property type="entry name" value="Dipeptide-binding Protein, Domain 3"/>
    <property type="match status" value="1"/>
</dbReference>
<keyword evidence="7" id="KW-0378">Hydrolase</keyword>
<comment type="caution">
    <text evidence="7">The sequence shown here is derived from an EMBL/GenBank/DDBJ whole genome shotgun (WGS) entry which is preliminary data.</text>
</comment>
<protein>
    <submittedName>
        <fullName evidence="7">4-phytase</fullName>
        <ecNumber evidence="7">3.1.3.26</ecNumber>
    </submittedName>
</protein>
<dbReference type="RefSeq" id="WP_135709715.1">
    <property type="nucleotide sequence ID" value="NZ_CABFKI010000004.1"/>
</dbReference>
<proteinExistence type="inferred from homology"/>
<evidence type="ECO:0000256" key="2">
    <source>
        <dbReference type="ARBA" id="ARBA00005695"/>
    </source>
</evidence>
<evidence type="ECO:0000256" key="1">
    <source>
        <dbReference type="ARBA" id="ARBA00004196"/>
    </source>
</evidence>
<dbReference type="PANTHER" id="PTHR30290:SF10">
    <property type="entry name" value="PERIPLASMIC OLIGOPEPTIDE-BINDING PROTEIN-RELATED"/>
    <property type="match status" value="1"/>
</dbReference>
<dbReference type="GeneID" id="86155287"/>
<evidence type="ECO:0000313" key="7">
    <source>
        <dbReference type="EMBL" id="VTU07334.1"/>
    </source>
</evidence>
<evidence type="ECO:0000256" key="5">
    <source>
        <dbReference type="SAM" id="SignalP"/>
    </source>
</evidence>
<sequence length="518" mass="58931">MFKSTKSAVKFFFILISVFTLCSCDELAHYQPKKNVSLQTQSNQYAPELTAKPLLRGVYSDMNLSLDALDNPEKADFLRDVLEGLVVYDQHGQIIPAVAESWQTQDNQLWQFKLRQSAKWSNGESVTATDFVQSWRSLALSNSPLKQYLQFMNLAYAQDVLAGKVAVEKLGVHALDDGTLQLQLDKPTPYLPEMLAHVALLPKKLGQDHSFLMNGAYRVLGQQGPFITLEKNPNYWNFSKVHFEQVVYQKLQPDQPVTGMDWVAMPAGSTWGNQQFPQLCTYFYEFNFKDPYLKQSAVRTALVSMISVQNIVQNEKLSMLPSNSFLPRNMWLEDNSEWQANVVEQLLQQAGISENHPLTLTITYDNSGIHPNIAQRIARAWAQSDLIRVISDPVTWAQLQEKRQKGHFQVIRSGWCADYNEPSAFLLSLHSAHPDNKMGFKNAEMDALLEKSLKAETVAERAKLYDQIQRVVKTERIFLPIFQYTQHAFVASSIAGFEIDNPTGVVYSKDLYRKTNSN</sequence>
<dbReference type="SUPFAM" id="SSF53850">
    <property type="entry name" value="Periplasmic binding protein-like II"/>
    <property type="match status" value="1"/>
</dbReference>
<comment type="subcellular location">
    <subcellularLocation>
        <location evidence="1">Cell envelope</location>
    </subcellularLocation>
</comment>
<dbReference type="EMBL" id="CABFKI010000004">
    <property type="protein sequence ID" value="VTU07334.1"/>
    <property type="molecule type" value="Genomic_DNA"/>
</dbReference>
<keyword evidence="8" id="KW-1185">Reference proteome</keyword>
<dbReference type="EC" id="3.1.3.26" evidence="7"/>
<dbReference type="PANTHER" id="PTHR30290">
    <property type="entry name" value="PERIPLASMIC BINDING COMPONENT OF ABC TRANSPORTER"/>
    <property type="match status" value="1"/>
</dbReference>
<gene>
    <name evidence="7" type="primary">oppA</name>
    <name evidence="7" type="ORF">SAMEA1410922_00889</name>
</gene>
<feature type="signal peptide" evidence="5">
    <location>
        <begin position="1"/>
        <end position="22"/>
    </location>
</feature>
<accession>A0ABY6TK69</accession>